<sequence length="416" mass="45188">MKKFYFATLLIMFLATPALLAQDDKDSLTTSKTEVDRYPSFKGFVTNKFWDNWEISIGGGVGTAMNGGNDPGDIGKRLGYFGEISITKWLHPVVGFRGELQGGVYTNFTDNLTKMTWPNFLLHGDIMVNLSNWIGGYKENRVYYAVPYIGIGYFASNFTEATRSVNGYPTTMGCIAATYGLLNKFRVSPSVDINLELEGMVGMADANPALNANRGLYLNGLNASVGVTYRFGKRDFERGAAGYTPEAIKALKQEAENAAIAAKETEQTLGDQLADAKEAAAAAEQRVKEAESQLAEANAEVEALRNQQALDAATPEEMVFFDFAMAVLTPADKIRLDVLASKIKAGPADYVYTITGYADFNTGEKAKNTALAEKRARVVNDYLVSLGVPASQLTYKGAGADEQPFSSEGNQTVIIK</sequence>
<evidence type="ECO:0000313" key="8">
    <source>
        <dbReference type="EMBL" id="HIZ85049.1"/>
    </source>
</evidence>
<evidence type="ECO:0000259" key="7">
    <source>
        <dbReference type="PROSITE" id="PS51123"/>
    </source>
</evidence>
<evidence type="ECO:0000256" key="2">
    <source>
        <dbReference type="ARBA" id="ARBA00023136"/>
    </source>
</evidence>
<dbReference type="PANTHER" id="PTHR30329:SF21">
    <property type="entry name" value="LIPOPROTEIN YIAD-RELATED"/>
    <property type="match status" value="1"/>
</dbReference>
<evidence type="ECO:0000256" key="6">
    <source>
        <dbReference type="SAM" id="SignalP"/>
    </source>
</evidence>
<keyword evidence="3" id="KW-0998">Cell outer membrane</keyword>
<keyword evidence="6" id="KW-0732">Signal</keyword>
<feature type="chain" id="PRO_5039445405" evidence="6">
    <location>
        <begin position="21"/>
        <end position="416"/>
    </location>
</feature>
<dbReference type="Proteomes" id="UP000824115">
    <property type="component" value="Unassembled WGS sequence"/>
</dbReference>
<evidence type="ECO:0000313" key="9">
    <source>
        <dbReference type="Proteomes" id="UP000824115"/>
    </source>
</evidence>
<evidence type="ECO:0000256" key="4">
    <source>
        <dbReference type="PROSITE-ProRule" id="PRU00473"/>
    </source>
</evidence>
<evidence type="ECO:0000256" key="3">
    <source>
        <dbReference type="ARBA" id="ARBA00023237"/>
    </source>
</evidence>
<reference evidence="8" key="2">
    <citation type="submission" date="2021-04" db="EMBL/GenBank/DDBJ databases">
        <authorList>
            <person name="Gilroy R."/>
        </authorList>
    </citation>
    <scope>NUCLEOTIDE SEQUENCE</scope>
    <source>
        <strain evidence="8">Gambia16-554</strain>
    </source>
</reference>
<dbReference type="EMBL" id="DXAW01000025">
    <property type="protein sequence ID" value="HIZ85049.1"/>
    <property type="molecule type" value="Genomic_DNA"/>
</dbReference>
<reference evidence="8" key="1">
    <citation type="journal article" date="2021" name="PeerJ">
        <title>Extensive microbial diversity within the chicken gut microbiome revealed by metagenomics and culture.</title>
        <authorList>
            <person name="Gilroy R."/>
            <person name="Ravi A."/>
            <person name="Getino M."/>
            <person name="Pursley I."/>
            <person name="Horton D.L."/>
            <person name="Alikhan N.F."/>
            <person name="Baker D."/>
            <person name="Gharbi K."/>
            <person name="Hall N."/>
            <person name="Watson M."/>
            <person name="Adriaenssens E.M."/>
            <person name="Foster-Nyarko E."/>
            <person name="Jarju S."/>
            <person name="Secka A."/>
            <person name="Antonio M."/>
            <person name="Oren A."/>
            <person name="Chaudhuri R.R."/>
            <person name="La Ragione R."/>
            <person name="Hildebrand F."/>
            <person name="Pallen M.J."/>
        </authorList>
    </citation>
    <scope>NUCLEOTIDE SEQUENCE</scope>
    <source>
        <strain evidence="8">Gambia16-554</strain>
    </source>
</reference>
<feature type="domain" description="OmpA-like" evidence="7">
    <location>
        <begin position="308"/>
        <end position="416"/>
    </location>
</feature>
<organism evidence="8 9">
    <name type="scientific">Candidatus Coprenecus stercoravium</name>
    <dbReference type="NCBI Taxonomy" id="2840735"/>
    <lineage>
        <taxon>Bacteria</taxon>
        <taxon>Pseudomonadati</taxon>
        <taxon>Bacteroidota</taxon>
        <taxon>Bacteroidia</taxon>
        <taxon>Bacteroidales</taxon>
        <taxon>Rikenellaceae</taxon>
        <taxon>Rikenellaceae incertae sedis</taxon>
        <taxon>Candidatus Coprenecus</taxon>
    </lineage>
</organism>
<dbReference type="CDD" id="cd07185">
    <property type="entry name" value="OmpA_C-like"/>
    <property type="match status" value="1"/>
</dbReference>
<dbReference type="InterPro" id="IPR050330">
    <property type="entry name" value="Bact_OuterMem_StrucFunc"/>
</dbReference>
<name>A0A9D2GPT6_9BACT</name>
<dbReference type="PRINTS" id="PR01021">
    <property type="entry name" value="OMPADOMAIN"/>
</dbReference>
<dbReference type="Pfam" id="PF00691">
    <property type="entry name" value="OmpA"/>
    <property type="match status" value="1"/>
</dbReference>
<dbReference type="InterPro" id="IPR036737">
    <property type="entry name" value="OmpA-like_sf"/>
</dbReference>
<gene>
    <name evidence="8" type="ORF">IAC04_00965</name>
</gene>
<dbReference type="Gene3D" id="3.30.1330.60">
    <property type="entry name" value="OmpA-like domain"/>
    <property type="match status" value="1"/>
</dbReference>
<keyword evidence="2 4" id="KW-0472">Membrane</keyword>
<feature type="coiled-coil region" evidence="5">
    <location>
        <begin position="248"/>
        <end position="307"/>
    </location>
</feature>
<feature type="signal peptide" evidence="6">
    <location>
        <begin position="1"/>
        <end position="20"/>
    </location>
</feature>
<comment type="caution">
    <text evidence="8">The sequence shown here is derived from an EMBL/GenBank/DDBJ whole genome shotgun (WGS) entry which is preliminary data.</text>
</comment>
<dbReference type="PROSITE" id="PS51123">
    <property type="entry name" value="OMPA_2"/>
    <property type="match status" value="1"/>
</dbReference>
<accession>A0A9D2GPT6</accession>
<dbReference type="GO" id="GO:0009279">
    <property type="term" value="C:cell outer membrane"/>
    <property type="evidence" value="ECO:0007669"/>
    <property type="project" value="UniProtKB-SubCell"/>
</dbReference>
<dbReference type="PANTHER" id="PTHR30329">
    <property type="entry name" value="STATOR ELEMENT OF FLAGELLAR MOTOR COMPLEX"/>
    <property type="match status" value="1"/>
</dbReference>
<dbReference type="AlphaFoldDB" id="A0A9D2GPT6"/>
<dbReference type="InterPro" id="IPR006664">
    <property type="entry name" value="OMP_bac"/>
</dbReference>
<dbReference type="InterPro" id="IPR006665">
    <property type="entry name" value="OmpA-like"/>
</dbReference>
<proteinExistence type="predicted"/>
<comment type="subcellular location">
    <subcellularLocation>
        <location evidence="1">Cell outer membrane</location>
    </subcellularLocation>
</comment>
<protein>
    <submittedName>
        <fullName evidence="8">OmpA family protein</fullName>
    </submittedName>
</protein>
<evidence type="ECO:0000256" key="5">
    <source>
        <dbReference type="SAM" id="Coils"/>
    </source>
</evidence>
<keyword evidence="5" id="KW-0175">Coiled coil</keyword>
<evidence type="ECO:0000256" key="1">
    <source>
        <dbReference type="ARBA" id="ARBA00004442"/>
    </source>
</evidence>
<dbReference type="SUPFAM" id="SSF103088">
    <property type="entry name" value="OmpA-like"/>
    <property type="match status" value="1"/>
</dbReference>